<dbReference type="Gene3D" id="3.10.10.10">
    <property type="entry name" value="HIV Type 1 Reverse Transcriptase, subunit A, domain 1"/>
    <property type="match status" value="1"/>
</dbReference>
<feature type="region of interest" description="Disordered" evidence="1">
    <location>
        <begin position="1701"/>
        <end position="1762"/>
    </location>
</feature>
<organism evidence="6">
    <name type="scientific">Tanacetum cinerariifolium</name>
    <name type="common">Dalmatian daisy</name>
    <name type="synonym">Chrysanthemum cinerariifolium</name>
    <dbReference type="NCBI Taxonomy" id="118510"/>
    <lineage>
        <taxon>Eukaryota</taxon>
        <taxon>Viridiplantae</taxon>
        <taxon>Streptophyta</taxon>
        <taxon>Embryophyta</taxon>
        <taxon>Tracheophyta</taxon>
        <taxon>Spermatophyta</taxon>
        <taxon>Magnoliopsida</taxon>
        <taxon>eudicotyledons</taxon>
        <taxon>Gunneridae</taxon>
        <taxon>Pentapetalae</taxon>
        <taxon>asterids</taxon>
        <taxon>campanulids</taxon>
        <taxon>Asterales</taxon>
        <taxon>Asteraceae</taxon>
        <taxon>Asteroideae</taxon>
        <taxon>Anthemideae</taxon>
        <taxon>Anthemidinae</taxon>
        <taxon>Tanacetum</taxon>
    </lineage>
</organism>
<evidence type="ECO:0000259" key="4">
    <source>
        <dbReference type="Pfam" id="PF17921"/>
    </source>
</evidence>
<feature type="region of interest" description="Disordered" evidence="1">
    <location>
        <begin position="865"/>
        <end position="892"/>
    </location>
</feature>
<dbReference type="Gene3D" id="1.10.340.70">
    <property type="match status" value="1"/>
</dbReference>
<dbReference type="Pfam" id="PF17921">
    <property type="entry name" value="Integrase_H2C2"/>
    <property type="match status" value="1"/>
</dbReference>
<dbReference type="InterPro" id="IPR043502">
    <property type="entry name" value="DNA/RNA_pol_sf"/>
</dbReference>
<name>A0A6L2JM15_TANCI</name>
<dbReference type="InterPro" id="IPR041588">
    <property type="entry name" value="Integrase_H2C2"/>
</dbReference>
<dbReference type="CDD" id="cd01647">
    <property type="entry name" value="RT_LTR"/>
    <property type="match status" value="1"/>
</dbReference>
<dbReference type="EMBL" id="BKCJ010000978">
    <property type="protein sequence ID" value="GEU37830.1"/>
    <property type="molecule type" value="Genomic_DNA"/>
</dbReference>
<dbReference type="InterPro" id="IPR053134">
    <property type="entry name" value="RNA-dir_DNA_polymerase"/>
</dbReference>
<feature type="compositionally biased region" description="Basic and acidic residues" evidence="1">
    <location>
        <begin position="1750"/>
        <end position="1762"/>
    </location>
</feature>
<reference evidence="6" key="1">
    <citation type="journal article" date="2019" name="Sci. Rep.">
        <title>Draft genome of Tanacetum cinerariifolium, the natural source of mosquito coil.</title>
        <authorList>
            <person name="Yamashiro T."/>
            <person name="Shiraishi A."/>
            <person name="Satake H."/>
            <person name="Nakayama K."/>
        </authorList>
    </citation>
    <scope>NUCLEOTIDE SEQUENCE</scope>
</reference>
<dbReference type="CDD" id="cd09272">
    <property type="entry name" value="RNase_HI_RT_Ty1"/>
    <property type="match status" value="1"/>
</dbReference>
<dbReference type="InterPro" id="IPR000477">
    <property type="entry name" value="RT_dom"/>
</dbReference>
<gene>
    <name evidence="6" type="ORF">Tci_009808</name>
</gene>
<feature type="domain" description="Integrase zinc-binding" evidence="4">
    <location>
        <begin position="1377"/>
        <end position="1418"/>
    </location>
</feature>
<dbReference type="InterPro" id="IPR013103">
    <property type="entry name" value="RVT_2"/>
</dbReference>
<dbReference type="Gene3D" id="3.30.70.270">
    <property type="match status" value="2"/>
</dbReference>
<dbReference type="PANTHER" id="PTHR24559:SF444">
    <property type="entry name" value="REVERSE TRANSCRIPTASE DOMAIN-CONTAINING PROTEIN"/>
    <property type="match status" value="1"/>
</dbReference>
<proteinExistence type="predicted"/>
<evidence type="ECO:0000259" key="5">
    <source>
        <dbReference type="Pfam" id="PF24626"/>
    </source>
</evidence>
<evidence type="ECO:0000313" key="6">
    <source>
        <dbReference type="EMBL" id="GEU37830.1"/>
    </source>
</evidence>
<comment type="caution">
    <text evidence="6">The sequence shown here is derived from an EMBL/GenBank/DDBJ whole genome shotgun (WGS) entry which is preliminary data.</text>
</comment>
<feature type="compositionally biased region" description="Polar residues" evidence="1">
    <location>
        <begin position="286"/>
        <end position="302"/>
    </location>
</feature>
<feature type="domain" description="Tf2-1-like SH3-like" evidence="5">
    <location>
        <begin position="1505"/>
        <end position="1569"/>
    </location>
</feature>
<feature type="compositionally biased region" description="Basic and acidic residues" evidence="1">
    <location>
        <begin position="1728"/>
        <end position="1741"/>
    </location>
</feature>
<dbReference type="InterPro" id="IPR043128">
    <property type="entry name" value="Rev_trsase/Diguanyl_cyclase"/>
</dbReference>
<dbReference type="Pfam" id="PF07727">
    <property type="entry name" value="RVT_2"/>
    <property type="match status" value="1"/>
</dbReference>
<evidence type="ECO:0000259" key="3">
    <source>
        <dbReference type="Pfam" id="PF07727"/>
    </source>
</evidence>
<dbReference type="Pfam" id="PF00078">
    <property type="entry name" value="RVT_1"/>
    <property type="match status" value="1"/>
</dbReference>
<feature type="domain" description="Reverse transcriptase Ty1/copia-type" evidence="3">
    <location>
        <begin position="334"/>
        <end position="504"/>
    </location>
</feature>
<evidence type="ECO:0000259" key="2">
    <source>
        <dbReference type="Pfam" id="PF00078"/>
    </source>
</evidence>
<dbReference type="InterPro" id="IPR056924">
    <property type="entry name" value="SH3_Tf2-1"/>
</dbReference>
<dbReference type="PANTHER" id="PTHR24559">
    <property type="entry name" value="TRANSPOSON TY3-I GAG-POL POLYPROTEIN"/>
    <property type="match status" value="1"/>
</dbReference>
<feature type="domain" description="Reverse transcriptase" evidence="2">
    <location>
        <begin position="1091"/>
        <end position="1175"/>
    </location>
</feature>
<dbReference type="Pfam" id="PF24626">
    <property type="entry name" value="SH3_Tf2-1"/>
    <property type="match status" value="1"/>
</dbReference>
<dbReference type="SUPFAM" id="SSF56672">
    <property type="entry name" value="DNA/RNA polymerases"/>
    <property type="match status" value="2"/>
</dbReference>
<protein>
    <submittedName>
        <fullName evidence="6">Retrotransposon protein, putative, unclassified</fullName>
    </submittedName>
</protein>
<feature type="region of interest" description="Disordered" evidence="1">
    <location>
        <begin position="267"/>
        <end position="302"/>
    </location>
</feature>
<feature type="compositionally biased region" description="Basic and acidic residues" evidence="1">
    <location>
        <begin position="870"/>
        <end position="891"/>
    </location>
</feature>
<sequence>MLLAMKDEAGSNLNNEENDFMLDTSYREETMEELTASVMLMARIQPADGNVETVPSYDAKAVSEVDDSSKVHEQTPNKVYDLFFKAGLGYKNPKHLKKAIAAQQKMYDGEKLYSAKLLINSPDSEEALEDAEESQLKMRNKMSLKEFKQELVEEVQEMLNICESMEHKVDEKSSDEHILQKEIDRILKVSLTSEIQNCVMISVEKQKNKLLKAELENGSSDFKDIQANLLKRIKILENDFKRSQAQKYYATSSQEVLDNSAVNTLENENTSSSSSIVIKQDEAPQRVSSSTEQVVTKPNSPLLNENADELVQEDVAEFNENVFHNLPQTLMFEESRLVAKVYGQEKGIDFEQSFAPAARLDAVRIFVAYAAHKNFPIYQMGIKMAFLNGPLKEEVFVRQPDGFVDPDFANHIYRLKKALYGLKQAPRAWYDKLSSFLIEHHFIKGIVSPTLFTRTHEDDILLGQIYVDDIVFGSTKPVFSTIFAKLIKDNFEMSMIGELKFFLRLQDYGFELIAYSDADHAGCNDDYKSTSGGIQFLRDKLVSWSSKKRDSTAMSTAKAEYISLFACCAQVIWMRTQLLDYGFRYNKIPMYCDSKSAIAISCNSVQHSRTKHINIRYHFIKDMLNEKFPNIPQRIKEDDHSIKDDIPLVTVYTTRNVLVRGMLIPDTFLTEEIYATDDFKEGGRGKGPRGGNDERVNELNGQKNDQGVEANGGVKGVNGNVEVVNEGVGGAPDFSTIIAQQLQNLLPAILAQVGNQENVGSQNGNVVKENVRNVLVNSSWVGCSYKVFLACIPEEYDGKGYVVVLTQWIDKMEFVQDMSGCSIDQKVKYTAASFVDPSDVAATEPKTMQKAVRISGALTDEAVRNGSINKVEKRGNVEEPKKDKNGRDDNMRTMTGTAFATTVHLSEERIHVLGPSVPPATSSMHPEGLVAHASNVTARVILQKIVELCLGILNRAQGPRGNHPNQAVFNNRGQGHGNQWNQARGRAFMLGAEEAHQDPNIMTGIEPSELGFRYEIEIASEQLVEIDKVINGCKLEIEGHVFDINLIPFRHGSFDVIIGERPEEKARLLMSAKARDKKQEEIIMVRYYPEDGSFRMCIEYRELNKLTVMNHYSIPRIYDIFDQPQGSQFFSKIDLRSRYHQLRVHEDDIPKTAFRTHYRHFEFTVMPFSLTNSPATREEHVEHLRLVLELLKKEKLYNKFSKCELWLKEVQFLGHVKNGNGIHVDPSKIEALKNWKALRTPTEGEEQELAFQTLKDKLCNAPVLALLDGPEDFVVYCDASGIAGLFSDYDCEIRCHPGKANVVADALSRKDRVKPKRVRAMNMTVQSSIKDTILAAQKEAVDESARLQKGLDEMIEQKSDGTLYYLNRIWVPLMGDVRTLIIDEAHKSRYSVHPGADKMYYDLKDRYWWPGMKKDAAERIAMDFVTKLPKTSSGHDTIWVIVYRLTKSAHFPPMREDYKMDRLARLYLNEIVSRHESVVRQLCRLRLEKKSYADKRKKPLEFWVGEFVLLKVSHWKGVVRFGKKRKLAPRFVRPFEITEWITPVAYRLRLPEELNGVYDTFHVSNLKKCLVDPTLQGLLDEIQVDAKLNFMEEPVEILEREFKKLKHSRIAIVKVRWNSKRGLEFTWEHKDRLPRKTHKITIKRKKQSITLIPSLGDDREKDEVAEATILILTLHKTALAAEAQENIAKVQEKLNEEEIEKMVKGDEDEESYASEFADSVLNDDVDDSDTKIEPESHKENPENVDDNNEEIEKEKKDKEIEK</sequence>
<accession>A0A6L2JM15</accession>
<evidence type="ECO:0000256" key="1">
    <source>
        <dbReference type="SAM" id="MobiDB-lite"/>
    </source>
</evidence>